<name>A0A2W4JP21_9PSEU</name>
<proteinExistence type="predicted"/>
<dbReference type="EMBL" id="QGUI01000158">
    <property type="protein sequence ID" value="PZM99485.1"/>
    <property type="molecule type" value="Genomic_DNA"/>
</dbReference>
<evidence type="ECO:0000313" key="1">
    <source>
        <dbReference type="EMBL" id="PZM99485.1"/>
    </source>
</evidence>
<protein>
    <submittedName>
        <fullName evidence="1">Uncharacterized protein</fullName>
    </submittedName>
</protein>
<reference evidence="1" key="1">
    <citation type="submission" date="2018-05" db="EMBL/GenBank/DDBJ databases">
        <authorList>
            <person name="Lanie J.A."/>
            <person name="Ng W.-L."/>
            <person name="Kazmierczak K.M."/>
            <person name="Andrzejewski T.M."/>
            <person name="Davidsen T.M."/>
            <person name="Wayne K.J."/>
            <person name="Tettelin H."/>
            <person name="Glass J.I."/>
            <person name="Rusch D."/>
            <person name="Podicherti R."/>
            <person name="Tsui H.-C.T."/>
            <person name="Winkler M.E."/>
        </authorList>
    </citation>
    <scope>NUCLEOTIDE SEQUENCE</scope>
    <source>
        <strain evidence="1">ZC4RG45</strain>
    </source>
</reference>
<sequence length="82" mass="8626">MPCWWRISRCVGCCWLVGWCVGWPGLVGWVAGAGRPGLWVVWASVLFCWSRRCCAGGGSRGAWAVAGWSAGALVGPAASGRS</sequence>
<organism evidence="1">
    <name type="scientific">Thermocrispum agreste</name>
    <dbReference type="NCBI Taxonomy" id="37925"/>
    <lineage>
        <taxon>Bacteria</taxon>
        <taxon>Bacillati</taxon>
        <taxon>Actinomycetota</taxon>
        <taxon>Actinomycetes</taxon>
        <taxon>Pseudonocardiales</taxon>
        <taxon>Pseudonocardiaceae</taxon>
        <taxon>Thermocrispum</taxon>
    </lineage>
</organism>
<dbReference type="AlphaFoldDB" id="A0A2W4JP21"/>
<comment type="caution">
    <text evidence="1">The sequence shown here is derived from an EMBL/GenBank/DDBJ whole genome shotgun (WGS) entry which is preliminary data.</text>
</comment>
<accession>A0A2W4JP21</accession>
<gene>
    <name evidence="1" type="ORF">DIU77_05685</name>
</gene>